<dbReference type="Gene3D" id="3.80.10.10">
    <property type="entry name" value="Ribonuclease Inhibitor"/>
    <property type="match status" value="1"/>
</dbReference>
<reference evidence="1" key="1">
    <citation type="submission" date="2015-11" db="EMBL/GenBank/DDBJ databases">
        <title>De novo transcriptome assembly of four potential Pierce s Disease insect vectors from Arizona vineyards.</title>
        <authorList>
            <person name="Tassone E.E."/>
        </authorList>
    </citation>
    <scope>NUCLEOTIDE SEQUENCE</scope>
</reference>
<organism evidence="1">
    <name type="scientific">Homalodisca liturata</name>
    <dbReference type="NCBI Taxonomy" id="320908"/>
    <lineage>
        <taxon>Eukaryota</taxon>
        <taxon>Metazoa</taxon>
        <taxon>Ecdysozoa</taxon>
        <taxon>Arthropoda</taxon>
        <taxon>Hexapoda</taxon>
        <taxon>Insecta</taxon>
        <taxon>Pterygota</taxon>
        <taxon>Neoptera</taxon>
        <taxon>Paraneoptera</taxon>
        <taxon>Hemiptera</taxon>
        <taxon>Auchenorrhyncha</taxon>
        <taxon>Membracoidea</taxon>
        <taxon>Cicadellidae</taxon>
        <taxon>Cicadellinae</taxon>
        <taxon>Proconiini</taxon>
        <taxon>Homalodisca</taxon>
    </lineage>
</organism>
<accession>A0A1B6HTF6</accession>
<feature type="non-terminal residue" evidence="1">
    <location>
        <position position="1"/>
    </location>
</feature>
<name>A0A1B6HTF6_9HEMI</name>
<dbReference type="AlphaFoldDB" id="A0A1B6HTF6"/>
<dbReference type="EMBL" id="GECU01029756">
    <property type="protein sequence ID" value="JAS77950.1"/>
    <property type="molecule type" value="Transcribed_RNA"/>
</dbReference>
<evidence type="ECO:0000313" key="1">
    <source>
        <dbReference type="EMBL" id="JAS77950.1"/>
    </source>
</evidence>
<sequence length="124" mass="13474">AAAFGVHGGLEKLHLHGGRQEFALIKALVPHLRSVRELQINILELKPEVADALIKCKNLRSLSTLGHLMPGFVERILKSPLPLQSLDISRTNGTNSRFLSTGDNEAIAMALKKSVKIYIVSAIG</sequence>
<dbReference type="SUPFAM" id="SSF52047">
    <property type="entry name" value="RNI-like"/>
    <property type="match status" value="1"/>
</dbReference>
<dbReference type="InterPro" id="IPR032675">
    <property type="entry name" value="LRR_dom_sf"/>
</dbReference>
<gene>
    <name evidence="1" type="ORF">g.2062</name>
</gene>
<protein>
    <recommendedName>
        <fullName evidence="2">F-box domain-containing protein</fullName>
    </recommendedName>
</protein>
<evidence type="ECO:0008006" key="2">
    <source>
        <dbReference type="Google" id="ProtNLM"/>
    </source>
</evidence>
<proteinExistence type="predicted"/>